<comment type="function">
    <text evidence="1 13">Transfers the gamma-phosphate of ATP to the 4'-position of a tetraacyldisaccharide 1-phosphate intermediate (termed DS-1-P) to form tetraacyldisaccharide 1,4'-bis-phosphate (lipid IVA).</text>
</comment>
<dbReference type="OrthoDB" id="9766423at2"/>
<dbReference type="Pfam" id="PF02606">
    <property type="entry name" value="LpxK"/>
    <property type="match status" value="1"/>
</dbReference>
<evidence type="ECO:0000256" key="11">
    <source>
        <dbReference type="ARBA" id="ARBA00023098"/>
    </source>
</evidence>
<evidence type="ECO:0000256" key="4">
    <source>
        <dbReference type="ARBA" id="ARBA00016436"/>
    </source>
</evidence>
<dbReference type="InterPro" id="IPR027417">
    <property type="entry name" value="P-loop_NTPase"/>
</dbReference>
<dbReference type="PANTHER" id="PTHR42724">
    <property type="entry name" value="TETRAACYLDISACCHARIDE 4'-KINASE"/>
    <property type="match status" value="1"/>
</dbReference>
<evidence type="ECO:0000256" key="3">
    <source>
        <dbReference type="ARBA" id="ARBA00012071"/>
    </source>
</evidence>
<feature type="binding site" evidence="13">
    <location>
        <begin position="51"/>
        <end position="58"/>
    </location>
    <ligand>
        <name>ATP</name>
        <dbReference type="ChEBI" id="CHEBI:30616"/>
    </ligand>
</feature>
<keyword evidence="5 13" id="KW-0444">Lipid biosynthesis</keyword>
<evidence type="ECO:0000313" key="14">
    <source>
        <dbReference type="EMBL" id="EIY55932.1"/>
    </source>
</evidence>
<keyword evidence="11 13" id="KW-0443">Lipid metabolism</keyword>
<reference evidence="14 15" key="1">
    <citation type="submission" date="2012-02" db="EMBL/GenBank/DDBJ databases">
        <title>The Genome Sequence of Bacteroides salyersiae CL02T12C01.</title>
        <authorList>
            <consortium name="The Broad Institute Genome Sequencing Platform"/>
            <person name="Earl A."/>
            <person name="Ward D."/>
            <person name="Feldgarden M."/>
            <person name="Gevers D."/>
            <person name="Zitomersky N.L."/>
            <person name="Coyne M.J."/>
            <person name="Comstock L.E."/>
            <person name="Young S.K."/>
            <person name="Zeng Q."/>
            <person name="Gargeya S."/>
            <person name="Fitzgerald M."/>
            <person name="Haas B."/>
            <person name="Abouelleil A."/>
            <person name="Alvarado L."/>
            <person name="Arachchi H.M."/>
            <person name="Berlin A."/>
            <person name="Chapman S.B."/>
            <person name="Gearin G."/>
            <person name="Goldberg J."/>
            <person name="Griggs A."/>
            <person name="Gujja S."/>
            <person name="Hansen M."/>
            <person name="Heiman D."/>
            <person name="Howarth C."/>
            <person name="Larimer J."/>
            <person name="Lui A."/>
            <person name="MacDonald P.J.P."/>
            <person name="McCowen C."/>
            <person name="Montmayeur A."/>
            <person name="Murphy C."/>
            <person name="Neiman D."/>
            <person name="Pearson M."/>
            <person name="Priest M."/>
            <person name="Roberts A."/>
            <person name="Saif S."/>
            <person name="Shea T."/>
            <person name="Sisk P."/>
            <person name="Stolte C."/>
            <person name="Sykes S."/>
            <person name="Wortman J."/>
            <person name="Nusbaum C."/>
            <person name="Birren B."/>
        </authorList>
    </citation>
    <scope>NUCLEOTIDE SEQUENCE [LARGE SCALE GENOMIC DNA]</scope>
    <source>
        <strain evidence="14 15">CL02T12C01</strain>
    </source>
</reference>
<comment type="pathway">
    <text evidence="2 13">Glycolipid biosynthesis; lipid IV(A) biosynthesis; lipid IV(A) from (3R)-3-hydroxytetradecanoyl-[acyl-carrier-protein] and UDP-N-acetyl-alpha-D-glucosamine: step 6/6.</text>
</comment>
<protein>
    <recommendedName>
        <fullName evidence="4 13">Tetraacyldisaccharide 4'-kinase</fullName>
        <ecNumber evidence="3 13">2.7.1.130</ecNumber>
    </recommendedName>
    <alternativeName>
        <fullName evidence="12 13">Lipid A 4'-kinase</fullName>
    </alternativeName>
</protein>
<dbReference type="UniPathway" id="UPA00359">
    <property type="reaction ID" value="UER00482"/>
</dbReference>
<dbReference type="GO" id="GO:0009245">
    <property type="term" value="P:lipid A biosynthetic process"/>
    <property type="evidence" value="ECO:0007669"/>
    <property type="project" value="UniProtKB-UniRule"/>
</dbReference>
<dbReference type="AlphaFoldDB" id="I8Y0U3"/>
<dbReference type="NCBIfam" id="TIGR00682">
    <property type="entry name" value="lpxK"/>
    <property type="match status" value="1"/>
</dbReference>
<evidence type="ECO:0000256" key="12">
    <source>
        <dbReference type="ARBA" id="ARBA00029757"/>
    </source>
</evidence>
<keyword evidence="7 13" id="KW-0808">Transferase</keyword>
<comment type="catalytic activity">
    <reaction evidence="13">
        <text>a lipid A disaccharide + ATP = a lipid IVA + ADP + H(+)</text>
        <dbReference type="Rhea" id="RHEA:67840"/>
        <dbReference type="ChEBI" id="CHEBI:15378"/>
        <dbReference type="ChEBI" id="CHEBI:30616"/>
        <dbReference type="ChEBI" id="CHEBI:176343"/>
        <dbReference type="ChEBI" id="CHEBI:176425"/>
        <dbReference type="ChEBI" id="CHEBI:456216"/>
        <dbReference type="EC" id="2.7.1.130"/>
    </reaction>
</comment>
<evidence type="ECO:0000256" key="8">
    <source>
        <dbReference type="ARBA" id="ARBA00022741"/>
    </source>
</evidence>
<keyword evidence="15" id="KW-1185">Reference proteome</keyword>
<dbReference type="RefSeq" id="WP_007482466.1">
    <property type="nucleotide sequence ID" value="NZ_JH724311.1"/>
</dbReference>
<evidence type="ECO:0000256" key="1">
    <source>
        <dbReference type="ARBA" id="ARBA00002274"/>
    </source>
</evidence>
<comment type="similarity">
    <text evidence="13">Belongs to the LpxK family.</text>
</comment>
<organism evidence="14 15">
    <name type="scientific">Bacteroides salyersiae CL02T12C01</name>
    <dbReference type="NCBI Taxonomy" id="997887"/>
    <lineage>
        <taxon>Bacteria</taxon>
        <taxon>Pseudomonadati</taxon>
        <taxon>Bacteroidota</taxon>
        <taxon>Bacteroidia</taxon>
        <taxon>Bacteroidales</taxon>
        <taxon>Bacteroidaceae</taxon>
        <taxon>Bacteroides</taxon>
    </lineage>
</organism>
<dbReference type="HAMAP" id="MF_00409">
    <property type="entry name" value="LpxK"/>
    <property type="match status" value="1"/>
</dbReference>
<evidence type="ECO:0000256" key="10">
    <source>
        <dbReference type="ARBA" id="ARBA00022840"/>
    </source>
</evidence>
<keyword evidence="9 13" id="KW-0418">Kinase</keyword>
<keyword evidence="10 13" id="KW-0067">ATP-binding</keyword>
<evidence type="ECO:0000256" key="5">
    <source>
        <dbReference type="ARBA" id="ARBA00022516"/>
    </source>
</evidence>
<evidence type="ECO:0000256" key="7">
    <source>
        <dbReference type="ARBA" id="ARBA00022679"/>
    </source>
</evidence>
<dbReference type="InterPro" id="IPR003758">
    <property type="entry name" value="LpxK"/>
</dbReference>
<dbReference type="GO" id="GO:0005886">
    <property type="term" value="C:plasma membrane"/>
    <property type="evidence" value="ECO:0007669"/>
    <property type="project" value="TreeGrafter"/>
</dbReference>
<dbReference type="Proteomes" id="UP000005150">
    <property type="component" value="Unassembled WGS sequence"/>
</dbReference>
<dbReference type="GO" id="GO:0005524">
    <property type="term" value="F:ATP binding"/>
    <property type="evidence" value="ECO:0007669"/>
    <property type="project" value="UniProtKB-UniRule"/>
</dbReference>
<dbReference type="GO" id="GO:0009244">
    <property type="term" value="P:lipopolysaccharide core region biosynthetic process"/>
    <property type="evidence" value="ECO:0007669"/>
    <property type="project" value="TreeGrafter"/>
</dbReference>
<gene>
    <name evidence="13" type="primary">lpxK</name>
    <name evidence="14" type="ORF">HMPREF1071_04418</name>
</gene>
<dbReference type="EMBL" id="AGXV01000053">
    <property type="protein sequence ID" value="EIY55932.1"/>
    <property type="molecule type" value="Genomic_DNA"/>
</dbReference>
<dbReference type="EC" id="2.7.1.130" evidence="3 13"/>
<dbReference type="PATRIC" id="fig|997887.3.peg.4620"/>
<keyword evidence="6 13" id="KW-0441">Lipid A biosynthesis</keyword>
<evidence type="ECO:0000256" key="2">
    <source>
        <dbReference type="ARBA" id="ARBA00004870"/>
    </source>
</evidence>
<sequence length="376" mass="43400">MEENFIKIHKWLYPISFLYGIGVTLRNKLFDWGYLRSKSFNVPVICIGNIAVGGTGKTPHTEYLIKLLRHKFQVAVLSRGYKRHTKGYILSTGESDARNIGDEPYQIKSKFSDIRVAVDENRCHGIEQLCKLNNPPVEVVLLDDAFQHRYVKAGLNILLTDYHRLFCDDALLPAGLLRESVHGKNRAQIVIVTKCPPDIKPIDFNIITKRLNLFPYQMLFFSAFRYGNLQPAFPEIAGKTERKLSTLQADEQVLLLTGIASPAPIMQELEKYTSHIDLLAFDDHHNFSQRDIQSIRERFKKLKGEQRLIITTEKDATRLVHHPVMDRELKKYIYILPIEVEILQNQQDIFNQHIIGYVRENTRDGSFSERKAAHKS</sequence>
<dbReference type="GO" id="GO:0009029">
    <property type="term" value="F:lipid-A 4'-kinase activity"/>
    <property type="evidence" value="ECO:0007669"/>
    <property type="project" value="UniProtKB-UniRule"/>
</dbReference>
<accession>I8Y0U3</accession>
<evidence type="ECO:0000256" key="9">
    <source>
        <dbReference type="ARBA" id="ARBA00022777"/>
    </source>
</evidence>
<evidence type="ECO:0000313" key="15">
    <source>
        <dbReference type="Proteomes" id="UP000005150"/>
    </source>
</evidence>
<name>I8Y0U3_9BACE</name>
<evidence type="ECO:0000256" key="13">
    <source>
        <dbReference type="HAMAP-Rule" id="MF_00409"/>
    </source>
</evidence>
<proteinExistence type="inferred from homology"/>
<dbReference type="SUPFAM" id="SSF52540">
    <property type="entry name" value="P-loop containing nucleoside triphosphate hydrolases"/>
    <property type="match status" value="1"/>
</dbReference>
<evidence type="ECO:0000256" key="6">
    <source>
        <dbReference type="ARBA" id="ARBA00022556"/>
    </source>
</evidence>
<comment type="caution">
    <text evidence="14">The sequence shown here is derived from an EMBL/GenBank/DDBJ whole genome shotgun (WGS) entry which is preliminary data.</text>
</comment>
<keyword evidence="8 13" id="KW-0547">Nucleotide-binding</keyword>
<dbReference type="PANTHER" id="PTHR42724:SF1">
    <property type="entry name" value="TETRAACYLDISACCHARIDE 4'-KINASE, MITOCHONDRIAL-RELATED"/>
    <property type="match status" value="1"/>
</dbReference>
<dbReference type="HOGENOM" id="CLU_038816_6_0_10"/>